<dbReference type="GO" id="GO:0016192">
    <property type="term" value="P:vesicle-mediated transport"/>
    <property type="evidence" value="ECO:0007669"/>
    <property type="project" value="InterPro"/>
</dbReference>
<sequence length="431" mass="49745">MSQKNFLHSFLIFDSIPPRKEGSDPIIYYYYSSDQETLNDKNYQLTQAGLIITFISFCQRFNTSLPCDYVFTKVHELSMLELSGSIWMAVVLDSKKPENRALLNSILLHFRMMFSTFFVPLKPLGKSTTIGNQKVLDAIPAAFPSILNSVDWNRLDFRYLFSSYIYQPMNSSINIVSVCKQFLLNNADLFDNIAILYRQNRIIYSSFQPNITRTLAFSMRHRFNHLFLHNPQRESDQLTWLIGLYINKAGLNAIYQQPIYFQGKPHLLVAFRDGYFKIVLSQPPEIEVTEEMLMSIPKRLRMVRQFLDKKNLHFTQNNVPLPYASARIFYRSQIMNYDCFNFDVASGSRMDINFVKSHEYAVMYGRTAVIAAPIQNQCFVRCETKIVNGAMQETLLYAQPTPGGISHNLKISSFILGSKETAHKQTGCEIA</sequence>
<dbReference type="PANTHER" id="PTHR13056:SF0">
    <property type="entry name" value="VACUOLAR FUSION PROTEIN CCZ1 HOMOLOG-RELATED"/>
    <property type="match status" value="1"/>
</dbReference>
<dbReference type="AlphaFoldDB" id="A0A1J4L4Y7"/>
<dbReference type="GeneID" id="94831543"/>
<dbReference type="InterPro" id="IPR043987">
    <property type="entry name" value="CCZ1/INTU/HSP4_longin_1"/>
</dbReference>
<dbReference type="InterPro" id="IPR013176">
    <property type="entry name" value="Ccz1"/>
</dbReference>
<name>A0A1J4L4Y7_9EUKA</name>
<evidence type="ECO:0000313" key="4">
    <source>
        <dbReference type="Proteomes" id="UP000179807"/>
    </source>
</evidence>
<dbReference type="VEuPathDB" id="TrichDB:TRFO_12770"/>
<organism evidence="3 4">
    <name type="scientific">Tritrichomonas foetus</name>
    <dbReference type="NCBI Taxonomy" id="1144522"/>
    <lineage>
        <taxon>Eukaryota</taxon>
        <taxon>Metamonada</taxon>
        <taxon>Parabasalia</taxon>
        <taxon>Tritrichomonadida</taxon>
        <taxon>Tritrichomonadidae</taxon>
        <taxon>Tritrichomonas</taxon>
    </lineage>
</organism>
<comment type="caution">
    <text evidence="3">The sequence shown here is derived from an EMBL/GenBank/DDBJ whole genome shotgun (WGS) entry which is preliminary data.</text>
</comment>
<gene>
    <name evidence="3" type="ORF">TRFO_12770</name>
</gene>
<dbReference type="GO" id="GO:0035658">
    <property type="term" value="C:Mon1-Ccz1 complex"/>
    <property type="evidence" value="ECO:0007669"/>
    <property type="project" value="InterPro"/>
</dbReference>
<dbReference type="PANTHER" id="PTHR13056">
    <property type="entry name" value="VACUOLAR FUSION PROTEIN CCZ1 HOMOLOG-RELATED"/>
    <property type="match status" value="1"/>
</dbReference>
<evidence type="ECO:0000313" key="3">
    <source>
        <dbReference type="EMBL" id="OHT17052.1"/>
    </source>
</evidence>
<dbReference type="EMBL" id="MLAK01000046">
    <property type="protein sequence ID" value="OHT17052.1"/>
    <property type="molecule type" value="Genomic_DNA"/>
</dbReference>
<keyword evidence="4" id="KW-1185">Reference proteome</keyword>
<feature type="domain" description="CCZ1/INTU/HSP4 first Longin" evidence="2">
    <location>
        <begin position="7"/>
        <end position="114"/>
    </location>
</feature>
<evidence type="ECO:0000259" key="2">
    <source>
        <dbReference type="Pfam" id="PF19031"/>
    </source>
</evidence>
<dbReference type="Pfam" id="PF19031">
    <property type="entry name" value="Intu_longin_1"/>
    <property type="match status" value="1"/>
</dbReference>
<reference evidence="3" key="1">
    <citation type="submission" date="2016-10" db="EMBL/GenBank/DDBJ databases">
        <authorList>
            <person name="Benchimol M."/>
            <person name="Almeida L.G."/>
            <person name="Vasconcelos A.T."/>
            <person name="Perreira-Neves A."/>
            <person name="Rosa I.A."/>
            <person name="Tasca T."/>
            <person name="Bogo M.R."/>
            <person name="de Souza W."/>
        </authorList>
    </citation>
    <scope>NUCLEOTIDE SEQUENCE [LARGE SCALE GENOMIC DNA]</scope>
    <source>
        <strain evidence="3">K</strain>
    </source>
</reference>
<dbReference type="Proteomes" id="UP000179807">
    <property type="component" value="Unassembled WGS sequence"/>
</dbReference>
<comment type="similarity">
    <text evidence="1">Belongs to the CCZ1 family.</text>
</comment>
<dbReference type="OrthoDB" id="10473409at2759"/>
<dbReference type="RefSeq" id="XP_068370188.1">
    <property type="nucleotide sequence ID" value="XM_068496839.1"/>
</dbReference>
<protein>
    <recommendedName>
        <fullName evidence="2">CCZ1/INTU/HSP4 first Longin domain-containing protein</fullName>
    </recommendedName>
</protein>
<proteinExistence type="inferred from homology"/>
<evidence type="ECO:0000256" key="1">
    <source>
        <dbReference type="ARBA" id="ARBA00005352"/>
    </source>
</evidence>
<accession>A0A1J4L4Y7</accession>